<dbReference type="AlphaFoldDB" id="A0A562NM61"/>
<evidence type="ECO:0000313" key="3">
    <source>
        <dbReference type="Proteomes" id="UP000316225"/>
    </source>
</evidence>
<gene>
    <name evidence="2" type="ORF">IQ24_02714</name>
</gene>
<keyword evidence="3" id="KW-1185">Reference proteome</keyword>
<evidence type="ECO:0000256" key="1">
    <source>
        <dbReference type="SAM" id="MobiDB-lite"/>
    </source>
</evidence>
<dbReference type="EMBL" id="VLKU01000008">
    <property type="protein sequence ID" value="TWI32836.1"/>
    <property type="molecule type" value="Genomic_DNA"/>
</dbReference>
<accession>A0A562NM61</accession>
<evidence type="ECO:0000313" key="2">
    <source>
        <dbReference type="EMBL" id="TWI32836.1"/>
    </source>
</evidence>
<sequence length="842" mass="90606">MSADDLGFRDYSPSEPAGALPQASTLGSAQAAMAAAAQQGSNNAPGDYCATCPERSLRFRLGWTFAPTQVPRGTYQLRPGMTAPAAIPASGSIVLDRASGVQVPAQVTRAELIVTLTDGPTYSFDVLFDLPPIHEPTGLKRRLTNLGLYAGTDDKLGGRALWALRAFKRIHMNRFARNATAPEDDMLRDGQPYTVSAATMAAVQAAHGAHPGDNTAALSVPANLLQREAATAPDAGMFGSAVLRRGSFETAGAADDRDPRHGQQGATWAGDANPTFNASRQGYELCLGTYDEAVGQAPVENRVNLPQPVHMLQFALHEAGFWAVAGGRANGQTITAFGPTGVVATNTAGGTFGTMDGVFGRSPQWALREFQCHAKLPHAAVEDVTFGAGLYIQRLIRLPSAELTGLGRYPDESPTSGALNDQTARALQIWLDNRYRCPVLLYAVNPDQPLDIARITQENIWRYNDCTTATARVYALDFSRNYTLPPEKAVTGQMDGQEIPMPIIVGRWTGYSQPGRTKTVTYGGPLTGGAQLWNLETTEVTPQTIYGTGGFTGTGLSAAQLSTFKVLRAAAHFECLGHFDSLNAYDRVTLSFGLCHWTLAVLDHDSNNPIPVEEGREMGALFSYMASTDAAMWQRMAGRFGWSAVSAWPITASGGAYTSQVNLASETGGTLLAGANYRNDRAQGVEDNRYGHTWPVYYRMLMANRTSPEFQRASGRFARQRIQNILDRSVGTGRIGDYLTSEKGVAMAYRAHIYTTSTLGRLVTRLEAIGRAHPAHNQARENLAMDAVEAAASGPAREHAATIRGWTNLPQRAGIMQGVTYRLNLDDATISGAINSFTFDPP</sequence>
<name>A0A562NM61_9RHOB</name>
<reference evidence="2 3" key="1">
    <citation type="journal article" date="2015" name="Stand. Genomic Sci.">
        <title>Genomic Encyclopedia of Bacterial and Archaeal Type Strains, Phase III: the genomes of soil and plant-associated and newly described type strains.</title>
        <authorList>
            <person name="Whitman W.B."/>
            <person name="Woyke T."/>
            <person name="Klenk H.P."/>
            <person name="Zhou Y."/>
            <person name="Lilburn T.G."/>
            <person name="Beck B.J."/>
            <person name="De Vos P."/>
            <person name="Vandamme P."/>
            <person name="Eisen J.A."/>
            <person name="Garrity G."/>
            <person name="Hugenholtz P."/>
            <person name="Kyrpides N.C."/>
        </authorList>
    </citation>
    <scope>NUCLEOTIDE SEQUENCE [LARGE SCALE GENOMIC DNA]</scope>
    <source>
        <strain evidence="2 3">CGMCC 1.5364</strain>
    </source>
</reference>
<feature type="region of interest" description="Disordered" evidence="1">
    <location>
        <begin position="250"/>
        <end position="273"/>
    </location>
</feature>
<organism evidence="2 3">
    <name type="scientific">Paracoccus sulfuroxidans</name>
    <dbReference type="NCBI Taxonomy" id="384678"/>
    <lineage>
        <taxon>Bacteria</taxon>
        <taxon>Pseudomonadati</taxon>
        <taxon>Pseudomonadota</taxon>
        <taxon>Alphaproteobacteria</taxon>
        <taxon>Rhodobacterales</taxon>
        <taxon>Paracoccaceae</taxon>
        <taxon>Paracoccus</taxon>
    </lineage>
</organism>
<comment type="caution">
    <text evidence="2">The sequence shown here is derived from an EMBL/GenBank/DDBJ whole genome shotgun (WGS) entry which is preliminary data.</text>
</comment>
<dbReference type="Proteomes" id="UP000316225">
    <property type="component" value="Unassembled WGS sequence"/>
</dbReference>
<dbReference type="RefSeq" id="WP_145398678.1">
    <property type="nucleotide sequence ID" value="NZ_VLKU01000008.1"/>
</dbReference>
<protein>
    <submittedName>
        <fullName evidence="2">Uncharacterized protein</fullName>
    </submittedName>
</protein>
<dbReference type="OrthoDB" id="9795624at2"/>
<feature type="region of interest" description="Disordered" evidence="1">
    <location>
        <begin position="1"/>
        <end position="24"/>
    </location>
</feature>
<proteinExistence type="predicted"/>